<protein>
    <submittedName>
        <fullName evidence="1">Unnamed protein product</fullName>
    </submittedName>
</protein>
<dbReference type="AlphaFoldDB" id="A0A9W6T1Q9"/>
<keyword evidence="2" id="KW-1185">Reference proteome</keyword>
<gene>
    <name evidence="1" type="ORF">Amon01_000927500</name>
</gene>
<dbReference type="OrthoDB" id="5322661at2759"/>
<proteinExistence type="predicted"/>
<organism evidence="1 2">
    <name type="scientific">Ambrosiozyma monospora</name>
    <name type="common">Yeast</name>
    <name type="synonym">Endomycopsis monosporus</name>
    <dbReference type="NCBI Taxonomy" id="43982"/>
    <lineage>
        <taxon>Eukaryota</taxon>
        <taxon>Fungi</taxon>
        <taxon>Dikarya</taxon>
        <taxon>Ascomycota</taxon>
        <taxon>Saccharomycotina</taxon>
        <taxon>Pichiomycetes</taxon>
        <taxon>Pichiales</taxon>
        <taxon>Pichiaceae</taxon>
        <taxon>Ambrosiozyma</taxon>
    </lineage>
</organism>
<dbReference type="Proteomes" id="UP001165063">
    <property type="component" value="Unassembled WGS sequence"/>
</dbReference>
<accession>A0A9W6T1Q9</accession>
<dbReference type="EMBL" id="BSXU01010211">
    <property type="protein sequence ID" value="GME71352.1"/>
    <property type="molecule type" value="Genomic_DNA"/>
</dbReference>
<evidence type="ECO:0000313" key="2">
    <source>
        <dbReference type="Proteomes" id="UP001165063"/>
    </source>
</evidence>
<evidence type="ECO:0000313" key="1">
    <source>
        <dbReference type="EMBL" id="GME71352.1"/>
    </source>
</evidence>
<sequence length="290" mass="33928">MMHPHPHHRHSISIPSAEIELTLDNLVSISLRKNFHPLTFSKLFKEFKHKLFTNNPEHGFDMTPLYHNCNANPLQLKYIYEILIKSELNNDFEELIKLFTVHLLRLSKTDQVVILIYFNQIYSEIPWSRLVENEKFLAGFSKYLKVVTLANISLDVDSKYIFMICKFIAHLLSNSTKVDDTFNESILEFLEFLKVKEFDASYEFLNSFYANYSFSTVKNDYQLSTNLQKDMQGPQNNTKILKLKKILWLSQQVTVDFAPMNEKFIKGLKSLLNLSTHPKDKTNLAALHIK</sequence>
<name>A0A9W6T1Q9_AMBMO</name>
<comment type="caution">
    <text evidence="1">The sequence shown here is derived from an EMBL/GenBank/DDBJ whole genome shotgun (WGS) entry which is preliminary data.</text>
</comment>
<reference evidence="1" key="1">
    <citation type="submission" date="2023-04" db="EMBL/GenBank/DDBJ databases">
        <title>Ambrosiozyma monospora NBRC 1965.</title>
        <authorList>
            <person name="Ichikawa N."/>
            <person name="Sato H."/>
            <person name="Tonouchi N."/>
        </authorList>
    </citation>
    <scope>NUCLEOTIDE SEQUENCE</scope>
    <source>
        <strain evidence="1">NBRC 1965</strain>
    </source>
</reference>